<protein>
    <submittedName>
        <fullName evidence="2">Uncharacterized protein</fullName>
    </submittedName>
</protein>
<gene>
    <name evidence="2" type="ORF">FD31_GL000341</name>
</gene>
<dbReference type="AlphaFoldDB" id="A0A0R1WH73"/>
<evidence type="ECO:0000313" key="2">
    <source>
        <dbReference type="EMBL" id="KRM17262.1"/>
    </source>
</evidence>
<proteinExistence type="predicted"/>
<organism evidence="2 3">
    <name type="scientific">Companilactobacillus nantensis DSM 16982</name>
    <dbReference type="NCBI Taxonomy" id="1423774"/>
    <lineage>
        <taxon>Bacteria</taxon>
        <taxon>Bacillati</taxon>
        <taxon>Bacillota</taxon>
        <taxon>Bacilli</taxon>
        <taxon>Lactobacillales</taxon>
        <taxon>Lactobacillaceae</taxon>
        <taxon>Companilactobacillus</taxon>
    </lineage>
</organism>
<dbReference type="RefSeq" id="WP_057891920.1">
    <property type="nucleotide sequence ID" value="NZ_AZFV01000011.1"/>
</dbReference>
<comment type="caution">
    <text evidence="2">The sequence shown here is derived from an EMBL/GenBank/DDBJ whole genome shotgun (WGS) entry which is preliminary data.</text>
</comment>
<dbReference type="STRING" id="1423774.FD31_GL000341"/>
<accession>A0A0R1WH73</accession>
<evidence type="ECO:0000256" key="1">
    <source>
        <dbReference type="SAM" id="MobiDB-lite"/>
    </source>
</evidence>
<dbReference type="EMBL" id="AZFV01000011">
    <property type="protein sequence ID" value="KRM17262.1"/>
    <property type="molecule type" value="Genomic_DNA"/>
</dbReference>
<name>A0A0R1WH73_9LACO</name>
<keyword evidence="3" id="KW-1185">Reference proteome</keyword>
<sequence length="93" mass="9434">MADRSNETLVIYDKNGTKVAEGELGTKSATITGLAAGTVVADGDYQAAFKDATTLKESEKVDVKGFTVLAPAPEAPADESATATNDGAAVKAD</sequence>
<dbReference type="PATRIC" id="fig|1423774.3.peg.348"/>
<dbReference type="Proteomes" id="UP000051302">
    <property type="component" value="Unassembled WGS sequence"/>
</dbReference>
<reference evidence="2 3" key="1">
    <citation type="journal article" date="2015" name="Genome Announc.">
        <title>Expanding the biotechnology potential of lactobacilli through comparative genomics of 213 strains and associated genera.</title>
        <authorList>
            <person name="Sun Z."/>
            <person name="Harris H.M."/>
            <person name="McCann A."/>
            <person name="Guo C."/>
            <person name="Argimon S."/>
            <person name="Zhang W."/>
            <person name="Yang X."/>
            <person name="Jeffery I.B."/>
            <person name="Cooney J.C."/>
            <person name="Kagawa T.F."/>
            <person name="Liu W."/>
            <person name="Song Y."/>
            <person name="Salvetti E."/>
            <person name="Wrobel A."/>
            <person name="Rasinkangas P."/>
            <person name="Parkhill J."/>
            <person name="Rea M.C."/>
            <person name="O'Sullivan O."/>
            <person name="Ritari J."/>
            <person name="Douillard F.P."/>
            <person name="Paul Ross R."/>
            <person name="Yang R."/>
            <person name="Briner A.E."/>
            <person name="Felis G.E."/>
            <person name="de Vos W.M."/>
            <person name="Barrangou R."/>
            <person name="Klaenhammer T.R."/>
            <person name="Caufield P.W."/>
            <person name="Cui Y."/>
            <person name="Zhang H."/>
            <person name="O'Toole P.W."/>
        </authorList>
    </citation>
    <scope>NUCLEOTIDE SEQUENCE [LARGE SCALE GENOMIC DNA]</scope>
    <source>
        <strain evidence="2 3">DSM 16982</strain>
    </source>
</reference>
<evidence type="ECO:0000313" key="3">
    <source>
        <dbReference type="Proteomes" id="UP000051302"/>
    </source>
</evidence>
<feature type="region of interest" description="Disordered" evidence="1">
    <location>
        <begin position="72"/>
        <end position="93"/>
    </location>
</feature>